<dbReference type="GO" id="GO:0008235">
    <property type="term" value="F:metalloexopeptidase activity"/>
    <property type="evidence" value="ECO:0007669"/>
    <property type="project" value="InterPro"/>
</dbReference>
<organism evidence="8 9">
    <name type="scientific">Stieleria varia</name>
    <dbReference type="NCBI Taxonomy" id="2528005"/>
    <lineage>
        <taxon>Bacteria</taxon>
        <taxon>Pseudomonadati</taxon>
        <taxon>Planctomycetota</taxon>
        <taxon>Planctomycetia</taxon>
        <taxon>Pirellulales</taxon>
        <taxon>Pirellulaceae</taxon>
        <taxon>Stieleria</taxon>
    </lineage>
</organism>
<feature type="domain" description="Peptidase M28" evidence="7">
    <location>
        <begin position="328"/>
        <end position="545"/>
    </location>
</feature>
<dbReference type="InterPro" id="IPR007484">
    <property type="entry name" value="Peptidase_M28"/>
</dbReference>
<evidence type="ECO:0000256" key="1">
    <source>
        <dbReference type="ARBA" id="ARBA00022438"/>
    </source>
</evidence>
<sequence length="583" mass="63507">MGFRLRILVAALILVTASFAGLQDGMLFAQAPNESSNGLRVSVVDHPPMVLNYDPKVLAVLPRINEPSLRGHIRFLADDLLEGRGPGTRGDQLSQLYLSTQFQTMGLKPAAPDGGFTQPVPLIGVTTLQPEQVTFQSKSGSLTLKTSDDFMATVGKPVEHIEVSDAELMFVGYGIQAPEYDWDDFKDVDLTGKILVVMNNDPSDDPELFAGRRRLYYGRWDYKYETAAAQGAAGVIIIHTTASAGYPWQVIQTSWSGEESELRDHDGPRLDLESWATEEASRKLVALGGHDLDKLLAAAESRDFQPVPLGVTLSMKLDANVRQRDTANVLAMLPGSDPERRDEVVIFMAHHDHLGIGADRDESGDNIYNGAVDNAAGAAMLLTMADAFANMDPAPRRSILFAAVGAEEQGLLGSKYFAAHPSIHPGKIAAVINMDGTNIIGRTNDVNVIGYGKSSLDAVIKSVAATQGRVVTPDHAPDKGYYYRSDQFSLAKIGVPGVYLHSGQFVIGKPEGWGKQQLEHWTENIYHQPSDEYREDWDLAGAIDDGKLLFLVGNEVADADKMPTWNEGDEFQAARKEALESAK</sequence>
<evidence type="ECO:0000256" key="5">
    <source>
        <dbReference type="ARBA" id="ARBA00022801"/>
    </source>
</evidence>
<reference evidence="8 9" key="1">
    <citation type="submission" date="2019-02" db="EMBL/GenBank/DDBJ databases">
        <title>Deep-cultivation of Planctomycetes and their phenomic and genomic characterization uncovers novel biology.</title>
        <authorList>
            <person name="Wiegand S."/>
            <person name="Jogler M."/>
            <person name="Boedeker C."/>
            <person name="Pinto D."/>
            <person name="Vollmers J."/>
            <person name="Rivas-Marin E."/>
            <person name="Kohn T."/>
            <person name="Peeters S.H."/>
            <person name="Heuer A."/>
            <person name="Rast P."/>
            <person name="Oberbeckmann S."/>
            <person name="Bunk B."/>
            <person name="Jeske O."/>
            <person name="Meyerdierks A."/>
            <person name="Storesund J.E."/>
            <person name="Kallscheuer N."/>
            <person name="Luecker S."/>
            <person name="Lage O.M."/>
            <person name="Pohl T."/>
            <person name="Merkel B.J."/>
            <person name="Hornburger P."/>
            <person name="Mueller R.-W."/>
            <person name="Bruemmer F."/>
            <person name="Labrenz M."/>
            <person name="Spormann A.M."/>
            <person name="Op Den Camp H."/>
            <person name="Overmann J."/>
            <person name="Amann R."/>
            <person name="Jetten M.S.M."/>
            <person name="Mascher T."/>
            <person name="Medema M.H."/>
            <person name="Devos D.P."/>
            <person name="Kaster A.-K."/>
            <person name="Ovreas L."/>
            <person name="Rohde M."/>
            <person name="Galperin M.Y."/>
            <person name="Jogler C."/>
        </authorList>
    </citation>
    <scope>NUCLEOTIDE SEQUENCE [LARGE SCALE GENOMIC DNA]</scope>
    <source>
        <strain evidence="8 9">Pla52n</strain>
    </source>
</reference>
<protein>
    <submittedName>
        <fullName evidence="8">Aminopeptidase S</fullName>
        <ecNumber evidence="8">3.4.11.24</ecNumber>
    </submittedName>
</protein>
<evidence type="ECO:0000259" key="7">
    <source>
        <dbReference type="Pfam" id="PF04389"/>
    </source>
</evidence>
<keyword evidence="9" id="KW-1185">Reference proteome</keyword>
<dbReference type="PANTHER" id="PTHR12147:SF56">
    <property type="entry name" value="AMINOPEPTIDASE YDR415C-RELATED"/>
    <property type="match status" value="1"/>
</dbReference>
<evidence type="ECO:0000256" key="4">
    <source>
        <dbReference type="ARBA" id="ARBA00022729"/>
    </source>
</evidence>
<dbReference type="Gene3D" id="3.50.30.30">
    <property type="match status" value="1"/>
</dbReference>
<dbReference type="AlphaFoldDB" id="A0A5C6B8G2"/>
<evidence type="ECO:0000256" key="6">
    <source>
        <dbReference type="ARBA" id="ARBA00022833"/>
    </source>
</evidence>
<dbReference type="InterPro" id="IPR046450">
    <property type="entry name" value="PA_dom_sf"/>
</dbReference>
<keyword evidence="5 8" id="KW-0378">Hydrolase</keyword>
<evidence type="ECO:0000256" key="2">
    <source>
        <dbReference type="ARBA" id="ARBA00022670"/>
    </source>
</evidence>
<evidence type="ECO:0000256" key="3">
    <source>
        <dbReference type="ARBA" id="ARBA00022723"/>
    </source>
</evidence>
<dbReference type="Proteomes" id="UP000320176">
    <property type="component" value="Unassembled WGS sequence"/>
</dbReference>
<dbReference type="EMBL" id="SJPN01000001">
    <property type="protein sequence ID" value="TWU08555.1"/>
    <property type="molecule type" value="Genomic_DNA"/>
</dbReference>
<dbReference type="Pfam" id="PF04389">
    <property type="entry name" value="Peptidase_M28"/>
    <property type="match status" value="1"/>
</dbReference>
<evidence type="ECO:0000313" key="9">
    <source>
        <dbReference type="Proteomes" id="UP000320176"/>
    </source>
</evidence>
<dbReference type="SUPFAM" id="SSF52025">
    <property type="entry name" value="PA domain"/>
    <property type="match status" value="1"/>
</dbReference>
<keyword evidence="6" id="KW-0862">Zinc</keyword>
<dbReference type="GO" id="GO:0046872">
    <property type="term" value="F:metal ion binding"/>
    <property type="evidence" value="ECO:0007669"/>
    <property type="project" value="UniProtKB-KW"/>
</dbReference>
<dbReference type="InterPro" id="IPR045175">
    <property type="entry name" value="M28_fam"/>
</dbReference>
<comment type="caution">
    <text evidence="8">The sequence shown here is derived from an EMBL/GenBank/DDBJ whole genome shotgun (WGS) entry which is preliminary data.</text>
</comment>
<accession>A0A5C6B8G2</accession>
<dbReference type="RefSeq" id="WP_197454308.1">
    <property type="nucleotide sequence ID" value="NZ_CP151726.1"/>
</dbReference>
<name>A0A5C6B8G2_9BACT</name>
<keyword evidence="3" id="KW-0479">Metal-binding</keyword>
<proteinExistence type="predicted"/>
<keyword evidence="2" id="KW-0645">Protease</keyword>
<gene>
    <name evidence="8" type="ORF">Pla52n_11380</name>
</gene>
<keyword evidence="1 8" id="KW-0031">Aminopeptidase</keyword>
<dbReference type="PANTHER" id="PTHR12147">
    <property type="entry name" value="METALLOPEPTIDASE M28 FAMILY MEMBER"/>
    <property type="match status" value="1"/>
</dbReference>
<dbReference type="GO" id="GO:0006508">
    <property type="term" value="P:proteolysis"/>
    <property type="evidence" value="ECO:0007669"/>
    <property type="project" value="UniProtKB-KW"/>
</dbReference>
<keyword evidence="4" id="KW-0732">Signal</keyword>
<dbReference type="SUPFAM" id="SSF53187">
    <property type="entry name" value="Zn-dependent exopeptidases"/>
    <property type="match status" value="1"/>
</dbReference>
<evidence type="ECO:0000313" key="8">
    <source>
        <dbReference type="EMBL" id="TWU08555.1"/>
    </source>
</evidence>
<dbReference type="Gene3D" id="3.40.630.10">
    <property type="entry name" value="Zn peptidases"/>
    <property type="match status" value="1"/>
</dbReference>
<dbReference type="EC" id="3.4.11.24" evidence="8"/>
<dbReference type="GO" id="GO:0004177">
    <property type="term" value="F:aminopeptidase activity"/>
    <property type="evidence" value="ECO:0007669"/>
    <property type="project" value="UniProtKB-KW"/>
</dbReference>